<dbReference type="RefSeq" id="WP_367885980.1">
    <property type="nucleotide sequence ID" value="NZ_CP130612.1"/>
</dbReference>
<reference evidence="3" key="1">
    <citation type="submission" date="2023-07" db="EMBL/GenBank/DDBJ databases">
        <authorList>
            <person name="Haufschild T."/>
            <person name="Kallscheuer N."/>
            <person name="Hammer J."/>
            <person name="Kohn T."/>
            <person name="Kabuu M."/>
            <person name="Jogler M."/>
            <person name="Wohfarth N."/>
            <person name="Heuer A."/>
            <person name="Rohde M."/>
            <person name="van Teeseling M.C.F."/>
            <person name="Jogler C."/>
        </authorList>
    </citation>
    <scope>NUCLEOTIDE SEQUENCE</scope>
    <source>
        <strain evidence="3">Strain 138</strain>
        <strain evidence="4">Strain 318</strain>
    </source>
</reference>
<dbReference type="AlphaFoldDB" id="A0AA49JWF6"/>
<accession>A0AA49K208</accession>
<dbReference type="PANTHER" id="PTHR12227:SF0">
    <property type="entry name" value="GLYCERATE KINASE"/>
    <property type="match status" value="1"/>
</dbReference>
<dbReference type="Pfam" id="PF13660">
    <property type="entry name" value="DUF4147"/>
    <property type="match status" value="1"/>
</dbReference>
<name>A0AA49JWF6_9BACT</name>
<evidence type="ECO:0000313" key="3">
    <source>
        <dbReference type="EMBL" id="WKW13118.1"/>
    </source>
</evidence>
<accession>A0AA49JWF6</accession>
<sequence>MAPSHPTLLRIFEAGLAAASPTEAVRRAFQEREVTLELGRDRPHWILAVGKAAPAMAAAALEACAQRGLHVAGGLVVGTSQAPVLSLLDQHPGDHPVPGVRSRDAADRVAAFADRVGRDDVVLACISGGTSSLIGAPIAGVRAEDLSSLHALLLGAGVPIGRINAVRKRFSRWGAGRLAAALDCARVIPILLADVPNEDPSMIGSGPFSPDPLEAWHVERILRDAGLAIQVPLSVASTLGAMRAEAVAETPKPGSEVFARVEPPFIVGNSAALDAAAGEASRAGYAPVLLSHTILTGDATAAGRVIAHAIARARPGSCLIWGGETTVRLPEQHGLGGRCQQLALSAAETIADVGVRASVIAAGTDGHDGPAPSMGALVDAASWRKSRAAGADPGRALRRCDAYGALLAADAILPARDTGTNVMDIVVAVRER</sequence>
<dbReference type="Proteomes" id="UP001229955">
    <property type="component" value="Chromosome"/>
</dbReference>
<feature type="domain" description="MOFRL" evidence="1">
    <location>
        <begin position="318"/>
        <end position="424"/>
    </location>
</feature>
<organism evidence="3">
    <name type="scientific">Pseudogemmatithrix spongiicola</name>
    <dbReference type="NCBI Taxonomy" id="3062599"/>
    <lineage>
        <taxon>Bacteria</taxon>
        <taxon>Pseudomonadati</taxon>
        <taxon>Gemmatimonadota</taxon>
        <taxon>Gemmatimonadia</taxon>
        <taxon>Gemmatimonadales</taxon>
        <taxon>Gemmatimonadaceae</taxon>
        <taxon>Pseudogemmatithrix</taxon>
    </lineage>
</organism>
<dbReference type="PANTHER" id="PTHR12227">
    <property type="entry name" value="GLYCERATE KINASE"/>
    <property type="match status" value="1"/>
</dbReference>
<dbReference type="Gene3D" id="3.40.1480.10">
    <property type="entry name" value="MOFRL domain"/>
    <property type="match status" value="1"/>
</dbReference>
<keyword evidence="5" id="KW-1185">Reference proteome</keyword>
<protein>
    <submittedName>
        <fullName evidence="3">DUF4147 domain-containing protein</fullName>
    </submittedName>
</protein>
<dbReference type="EMBL" id="CP130613">
    <property type="protein sequence ID" value="WKW16024.1"/>
    <property type="molecule type" value="Genomic_DNA"/>
</dbReference>
<dbReference type="Gene3D" id="3.40.50.10180">
    <property type="entry name" value="Glycerate kinase, MOFRL-like N-terminal domain"/>
    <property type="match status" value="1"/>
</dbReference>
<dbReference type="Pfam" id="PF05161">
    <property type="entry name" value="MOFRL"/>
    <property type="match status" value="1"/>
</dbReference>
<dbReference type="EMBL" id="CP130612">
    <property type="protein sequence ID" value="WKW13118.1"/>
    <property type="molecule type" value="Genomic_DNA"/>
</dbReference>
<proteinExistence type="predicted"/>
<dbReference type="InterPro" id="IPR039760">
    <property type="entry name" value="MOFRL_protein"/>
</dbReference>
<evidence type="ECO:0000313" key="5">
    <source>
        <dbReference type="Proteomes" id="UP001229955"/>
    </source>
</evidence>
<dbReference type="KEGG" id="pspc:Strain318_002432"/>
<evidence type="ECO:0000259" key="1">
    <source>
        <dbReference type="Pfam" id="PF05161"/>
    </source>
</evidence>
<evidence type="ECO:0000313" key="4">
    <source>
        <dbReference type="EMBL" id="WKW16024.1"/>
    </source>
</evidence>
<dbReference type="GO" id="GO:0008887">
    <property type="term" value="F:glycerate kinase activity"/>
    <property type="evidence" value="ECO:0007669"/>
    <property type="project" value="InterPro"/>
</dbReference>
<dbReference type="InterPro" id="IPR007835">
    <property type="entry name" value="MOFRL"/>
</dbReference>
<dbReference type="InterPro" id="IPR025286">
    <property type="entry name" value="MOFRL_assoc_dom"/>
</dbReference>
<gene>
    <name evidence="3" type="ORF">Strain138_002433</name>
    <name evidence="4" type="ORF">Strain318_002432</name>
</gene>
<dbReference type="SUPFAM" id="SSF82544">
    <property type="entry name" value="GckA/TtuD-like"/>
    <property type="match status" value="1"/>
</dbReference>
<feature type="domain" description="MOFRL-associated" evidence="2">
    <location>
        <begin position="8"/>
        <end position="239"/>
    </location>
</feature>
<evidence type="ECO:0000259" key="2">
    <source>
        <dbReference type="Pfam" id="PF13660"/>
    </source>
</evidence>
<dbReference type="InterPro" id="IPR038614">
    <property type="entry name" value="GK_N_sf"/>
</dbReference>
<dbReference type="InterPro" id="IPR037035">
    <property type="entry name" value="GK-like_C_sf"/>
</dbReference>
<dbReference type="GO" id="GO:0005737">
    <property type="term" value="C:cytoplasm"/>
    <property type="evidence" value="ECO:0007669"/>
    <property type="project" value="TreeGrafter"/>
</dbReference>